<dbReference type="Proteomes" id="UP000474024">
    <property type="component" value="Unassembled WGS sequence"/>
</dbReference>
<keyword evidence="5 6" id="KW-0472">Membrane</keyword>
<dbReference type="PROSITE" id="PS51257">
    <property type="entry name" value="PROKAR_LIPOPROTEIN"/>
    <property type="match status" value="1"/>
</dbReference>
<dbReference type="Pfam" id="PF10035">
    <property type="entry name" value="DUF2179"/>
    <property type="match status" value="1"/>
</dbReference>
<accession>A0A6L5YTV2</accession>
<keyword evidence="9" id="KW-1185">Reference proteome</keyword>
<evidence type="ECO:0000313" key="9">
    <source>
        <dbReference type="Proteomes" id="UP000474024"/>
    </source>
</evidence>
<dbReference type="CDD" id="cd16380">
    <property type="entry name" value="YitT_C"/>
    <property type="match status" value="1"/>
</dbReference>
<evidence type="ECO:0000256" key="1">
    <source>
        <dbReference type="ARBA" id="ARBA00004651"/>
    </source>
</evidence>
<dbReference type="AlphaFoldDB" id="A0A6L5YTV2"/>
<comment type="subcellular location">
    <subcellularLocation>
        <location evidence="1">Cell membrane</location>
        <topology evidence="1">Multi-pass membrane protein</topology>
    </subcellularLocation>
</comment>
<dbReference type="InterPro" id="IPR003740">
    <property type="entry name" value="YitT"/>
</dbReference>
<dbReference type="PANTHER" id="PTHR33545:SF9">
    <property type="entry name" value="UPF0750 MEMBRANE PROTEIN YITE"/>
    <property type="match status" value="1"/>
</dbReference>
<protein>
    <submittedName>
        <fullName evidence="8">YitT family protein</fullName>
    </submittedName>
</protein>
<dbReference type="Pfam" id="PF02588">
    <property type="entry name" value="YitT_membrane"/>
    <property type="match status" value="1"/>
</dbReference>
<dbReference type="InterPro" id="IPR015867">
    <property type="entry name" value="N-reg_PII/ATP_PRibTrfase_C"/>
</dbReference>
<dbReference type="InterPro" id="IPR019264">
    <property type="entry name" value="DUF2179"/>
</dbReference>
<evidence type="ECO:0000256" key="3">
    <source>
        <dbReference type="ARBA" id="ARBA00022692"/>
    </source>
</evidence>
<evidence type="ECO:0000313" key="8">
    <source>
        <dbReference type="EMBL" id="MST75567.1"/>
    </source>
</evidence>
<evidence type="ECO:0000256" key="2">
    <source>
        <dbReference type="ARBA" id="ARBA00022475"/>
    </source>
</evidence>
<evidence type="ECO:0000259" key="7">
    <source>
        <dbReference type="Pfam" id="PF10035"/>
    </source>
</evidence>
<name>A0A6L5YTV2_9FIRM</name>
<comment type="caution">
    <text evidence="8">The sequence shown here is derived from an EMBL/GenBank/DDBJ whole genome shotgun (WGS) entry which is preliminary data.</text>
</comment>
<feature type="transmembrane region" description="Helical" evidence="6">
    <location>
        <begin position="59"/>
        <end position="77"/>
    </location>
</feature>
<dbReference type="InterPro" id="IPR051461">
    <property type="entry name" value="UPF0750_membrane"/>
</dbReference>
<keyword evidence="4 6" id="KW-1133">Transmembrane helix</keyword>
<evidence type="ECO:0000256" key="4">
    <source>
        <dbReference type="ARBA" id="ARBA00022989"/>
    </source>
</evidence>
<feature type="transmembrane region" description="Helical" evidence="6">
    <location>
        <begin position="12"/>
        <end position="39"/>
    </location>
</feature>
<keyword evidence="2" id="KW-1003">Cell membrane</keyword>
<dbReference type="PANTHER" id="PTHR33545">
    <property type="entry name" value="UPF0750 MEMBRANE PROTEIN YITT-RELATED"/>
    <property type="match status" value="1"/>
</dbReference>
<feature type="domain" description="DUF2179" evidence="7">
    <location>
        <begin position="227"/>
        <end position="281"/>
    </location>
</feature>
<evidence type="ECO:0000256" key="6">
    <source>
        <dbReference type="SAM" id="Phobius"/>
    </source>
</evidence>
<evidence type="ECO:0000256" key="5">
    <source>
        <dbReference type="ARBA" id="ARBA00023136"/>
    </source>
</evidence>
<dbReference type="RefSeq" id="WP_154430536.1">
    <property type="nucleotide sequence ID" value="NZ_VUNI01000021.1"/>
</dbReference>
<gene>
    <name evidence="8" type="ORF">FYJ75_11155</name>
</gene>
<dbReference type="GO" id="GO:0005886">
    <property type="term" value="C:plasma membrane"/>
    <property type="evidence" value="ECO:0007669"/>
    <property type="project" value="UniProtKB-SubCell"/>
</dbReference>
<feature type="transmembrane region" description="Helical" evidence="6">
    <location>
        <begin position="84"/>
        <end position="102"/>
    </location>
</feature>
<dbReference type="Gene3D" id="3.30.70.120">
    <property type="match status" value="1"/>
</dbReference>
<sequence length="290" mass="31554">MSNKKKQTAAEYISVVIGTALMAFACQCIYDPIGLVIGGFTGLSIIIKSVSSVFIEGGIPLWITNLMLNAPVFIIGYLRLGKKFIGRTLFGTVMLSVWLYIIPSVDLTQGDYTLAAIFGGVLEGAGMGLVLRAKATTGGTDMVATLIQSYVRHCSIVRIMQILDGSIVLIGMYVFGLRPALYAIVAVFCMAKVSDAIMEGFKYSKAAYIITDRHDEVAKAILEDLDRGVTGLKARGMYTQKEKCVLYCVVSQKEIVALKELVVEIDPKAFVIVSDVREVLGEGFLEYAEE</sequence>
<proteinExistence type="predicted"/>
<reference evidence="8 9" key="1">
    <citation type="submission" date="2019-08" db="EMBL/GenBank/DDBJ databases">
        <title>In-depth cultivation of the pig gut microbiome towards novel bacterial diversity and tailored functional studies.</title>
        <authorList>
            <person name="Wylensek D."/>
            <person name="Hitch T.C.A."/>
            <person name="Clavel T."/>
        </authorList>
    </citation>
    <scope>NUCLEOTIDE SEQUENCE [LARGE SCALE GENOMIC DNA]</scope>
    <source>
        <strain evidence="8 9">MUC/MUC-530-WT-4D</strain>
    </source>
</reference>
<keyword evidence="3 6" id="KW-0812">Transmembrane</keyword>
<dbReference type="EMBL" id="VUNI01000021">
    <property type="protein sequence ID" value="MST75567.1"/>
    <property type="molecule type" value="Genomic_DNA"/>
</dbReference>
<dbReference type="PIRSF" id="PIRSF006483">
    <property type="entry name" value="Membrane_protein_YitT"/>
    <property type="match status" value="1"/>
</dbReference>
<organism evidence="8 9">
    <name type="scientific">Roseburia porci</name>
    <dbReference type="NCBI Taxonomy" id="2605790"/>
    <lineage>
        <taxon>Bacteria</taxon>
        <taxon>Bacillati</taxon>
        <taxon>Bacillota</taxon>
        <taxon>Clostridia</taxon>
        <taxon>Lachnospirales</taxon>
        <taxon>Lachnospiraceae</taxon>
        <taxon>Roseburia</taxon>
    </lineage>
</organism>
<feature type="transmembrane region" description="Helical" evidence="6">
    <location>
        <begin position="114"/>
        <end position="135"/>
    </location>
</feature>